<dbReference type="Pfam" id="PF12612">
    <property type="entry name" value="TFCD_C"/>
    <property type="match status" value="1"/>
</dbReference>
<dbReference type="Ensembl" id="ENSZLMT00000016471.1">
    <property type="protein sequence ID" value="ENSZLMP00000016029.1"/>
    <property type="gene ID" value="ENSZLMG00000010100.1"/>
</dbReference>
<accession>A0A8D2PRP4</accession>
<dbReference type="PANTHER" id="PTHR12658:SF0">
    <property type="entry name" value="TUBULIN-SPECIFIC CHAPERONE D"/>
    <property type="match status" value="1"/>
</dbReference>
<dbReference type="PANTHER" id="PTHR12658">
    <property type="entry name" value="BETA-TUBULIN COFACTOR D"/>
    <property type="match status" value="1"/>
</dbReference>
<reference evidence="6" key="1">
    <citation type="submission" date="2025-08" db="UniProtKB">
        <authorList>
            <consortium name="Ensembl"/>
        </authorList>
    </citation>
    <scope>IDENTIFICATION</scope>
</reference>
<dbReference type="Gene3D" id="1.25.10.10">
    <property type="entry name" value="Leucine-rich Repeat Variant"/>
    <property type="match status" value="2"/>
</dbReference>
<dbReference type="InterPro" id="IPR033162">
    <property type="entry name" value="TBCD"/>
</dbReference>
<name>A0A8D2PRP4_ZOSLA</name>
<organism evidence="6 7">
    <name type="scientific">Zosterops lateralis melanops</name>
    <dbReference type="NCBI Taxonomy" id="1220523"/>
    <lineage>
        <taxon>Eukaryota</taxon>
        <taxon>Metazoa</taxon>
        <taxon>Chordata</taxon>
        <taxon>Craniata</taxon>
        <taxon>Vertebrata</taxon>
        <taxon>Euteleostomi</taxon>
        <taxon>Archelosauria</taxon>
        <taxon>Archosauria</taxon>
        <taxon>Dinosauria</taxon>
        <taxon>Saurischia</taxon>
        <taxon>Theropoda</taxon>
        <taxon>Coelurosauria</taxon>
        <taxon>Aves</taxon>
        <taxon>Neognathae</taxon>
        <taxon>Neoaves</taxon>
        <taxon>Telluraves</taxon>
        <taxon>Australaves</taxon>
        <taxon>Passeriformes</taxon>
        <taxon>Sylvioidea</taxon>
        <taxon>Zosteropidae</taxon>
        <taxon>Zosterops</taxon>
    </lineage>
</organism>
<evidence type="ECO:0000259" key="5">
    <source>
        <dbReference type="Pfam" id="PF25767"/>
    </source>
</evidence>
<dbReference type="InterPro" id="IPR011989">
    <property type="entry name" value="ARM-like"/>
</dbReference>
<proteinExistence type="inferred from homology"/>
<feature type="domain" description="Tubulin-folding cofactor D ARM repeats" evidence="5">
    <location>
        <begin position="254"/>
        <end position="405"/>
    </location>
</feature>
<evidence type="ECO:0000313" key="7">
    <source>
        <dbReference type="Proteomes" id="UP000694401"/>
    </source>
</evidence>
<dbReference type="AlphaFoldDB" id="A0A8D2PRP4"/>
<protein>
    <recommendedName>
        <fullName evidence="2">Tubulin-specific chaperone D</fullName>
    </recommendedName>
</protein>
<dbReference type="GO" id="GO:0070830">
    <property type="term" value="P:bicellular tight junction assembly"/>
    <property type="evidence" value="ECO:0007669"/>
    <property type="project" value="TreeGrafter"/>
</dbReference>
<evidence type="ECO:0000259" key="4">
    <source>
        <dbReference type="Pfam" id="PF12612"/>
    </source>
</evidence>
<dbReference type="GO" id="GO:0005096">
    <property type="term" value="F:GTPase activator activity"/>
    <property type="evidence" value="ECO:0007669"/>
    <property type="project" value="InterPro"/>
</dbReference>
<evidence type="ECO:0000256" key="1">
    <source>
        <dbReference type="ARBA" id="ARBA00006853"/>
    </source>
</evidence>
<comment type="similarity">
    <text evidence="1">Belongs to the TBCD family.</text>
</comment>
<evidence type="ECO:0000313" key="6">
    <source>
        <dbReference type="Ensembl" id="ENSZLMP00000016029.1"/>
    </source>
</evidence>
<sequence length="1008" mass="113387">MDKYQEQPHLLDRHLEGMMNSLLEIVRDSGSPPPLVHLAFKFLYIITKVRGYKRFLPLFPHEVRDLQPVLDMLAKQNPKDTETWETRYMLLLWLSMICLIPFDLARFDGNLVSVEGQARQPTMDRILDIAKCYLVVSDKARDAAAVLVSKFIVRPDVRQSRMADFLDWVLSMLSKSSSQTMEGTVIVNGMLQALAQLFKHGKREDCLPYAATVLECLDNCKLSESNQMVLRKLGMKLVQRLGLTFVKPKVAKWRWSAAKGIGRITGRLPKELADDVIGSLLDCFSFQETDNAWHGGCLALAELGRRGLLLPSRISDVVPVMLKALTYDEKRGACSVGSNVRDAACYVCWAFARAYEPAELIPFINHISSALVIAAVFDRDVNCRRAASAAFQENVGRQGTFPHGIDILTAADYFAVGNRVNCYLTISVIRELATKALHNITPQAPEYMANVVLPRLLPLSVGSDLHTRHGAILACAEITHALFCTLIEKLSLSKMPFRGDPIIGGWQWLINDSLRHLTLVSSAARQHIKESAVSALAALCNEFYINERGEADPALQDELVTQYVSELQNSEEMIRCGFSRALGALPRFLLKGRLQQVLEGLKKVTVISPEDVSFAEARRDALIAIAKVCQTAGVKGDGSQQEYVCRENVDQIYATLLTGVTDYTTDSRGDVGGWVREAAMTSLMEVTLLLVQKEAELIHANICKQIMCWLAQQSAEKIDKFRAHAGSVFLTLLHFDHPPVPHIPHREELERIFPRWEKDTLNWNAASEAFPRITQLLGLPAYQYHVLLGLSVSVGGLTETTLRYSAQSLFDYMKKIQSDPSALEGFCETLLRVFEDNLRNDRVSVPLLTMLDQLLANGCFDMFTEQENHPFPVKLFTLCKEEIKRSKDIRKLRSSIGVFCGLIQFQGDMREKVFFQLFLLLCHPFPIIRKTTASQVYEMLLTYSDVVDAAVMEQVMAILSDTNWEAELPVVRERRNCLCDLLKVPRPQLVAKVRWECAPGVLCSWRCP</sequence>
<feature type="domain" description="Tubulin-folding cofactor D C-terminal" evidence="4">
    <location>
        <begin position="704"/>
        <end position="891"/>
    </location>
</feature>
<dbReference type="InterPro" id="IPR058033">
    <property type="entry name" value="ARM_TBCD_2nd"/>
</dbReference>
<dbReference type="InterPro" id="IPR022577">
    <property type="entry name" value="TBCD_C"/>
</dbReference>
<evidence type="ECO:0000256" key="2">
    <source>
        <dbReference type="ARBA" id="ARBA00015003"/>
    </source>
</evidence>
<keyword evidence="3" id="KW-0143">Chaperone</keyword>
<dbReference type="Pfam" id="PF23579">
    <property type="entry name" value="ARM_TBCD"/>
    <property type="match status" value="1"/>
</dbReference>
<dbReference type="GO" id="GO:0000226">
    <property type="term" value="P:microtubule cytoskeleton organization"/>
    <property type="evidence" value="ECO:0007669"/>
    <property type="project" value="TreeGrafter"/>
</dbReference>
<dbReference type="GO" id="GO:0016328">
    <property type="term" value="C:lateral plasma membrane"/>
    <property type="evidence" value="ECO:0007669"/>
    <property type="project" value="TreeGrafter"/>
</dbReference>
<dbReference type="GO" id="GO:0034333">
    <property type="term" value="P:adherens junction assembly"/>
    <property type="evidence" value="ECO:0007669"/>
    <property type="project" value="TreeGrafter"/>
</dbReference>
<dbReference type="GO" id="GO:0007023">
    <property type="term" value="P:post-chaperonin tubulin folding pathway"/>
    <property type="evidence" value="ECO:0007669"/>
    <property type="project" value="InterPro"/>
</dbReference>
<dbReference type="GO" id="GO:0007021">
    <property type="term" value="P:tubulin complex assembly"/>
    <property type="evidence" value="ECO:0007669"/>
    <property type="project" value="InterPro"/>
</dbReference>
<dbReference type="Proteomes" id="UP000694401">
    <property type="component" value="Unassembled WGS sequence"/>
</dbReference>
<dbReference type="SUPFAM" id="SSF48371">
    <property type="entry name" value="ARM repeat"/>
    <property type="match status" value="2"/>
</dbReference>
<dbReference type="InterPro" id="IPR016024">
    <property type="entry name" value="ARM-type_fold"/>
</dbReference>
<evidence type="ECO:0000256" key="3">
    <source>
        <dbReference type="ARBA" id="ARBA00023186"/>
    </source>
</evidence>
<keyword evidence="7" id="KW-1185">Reference proteome</keyword>
<dbReference type="GO" id="GO:0048487">
    <property type="term" value="F:beta-tubulin binding"/>
    <property type="evidence" value="ECO:0007669"/>
    <property type="project" value="InterPro"/>
</dbReference>
<dbReference type="Pfam" id="PF25767">
    <property type="entry name" value="ARM_TBCD_2nd"/>
    <property type="match status" value="1"/>
</dbReference>
<reference evidence="6" key="2">
    <citation type="submission" date="2025-09" db="UniProtKB">
        <authorList>
            <consortium name="Ensembl"/>
        </authorList>
    </citation>
    <scope>IDENTIFICATION</scope>
</reference>